<dbReference type="PRINTS" id="PR00320">
    <property type="entry name" value="GPROTEINBRPT"/>
</dbReference>
<dbReference type="InterPro" id="IPR001680">
    <property type="entry name" value="WD40_rpt"/>
</dbReference>
<keyword evidence="8" id="KW-0819">tRNA processing</keyword>
<evidence type="ECO:0000256" key="8">
    <source>
        <dbReference type="ARBA" id="ARBA00022694"/>
    </source>
</evidence>
<evidence type="ECO:0000256" key="10">
    <source>
        <dbReference type="ARBA" id="ARBA00023242"/>
    </source>
</evidence>
<feature type="repeat" description="WD" evidence="11">
    <location>
        <begin position="554"/>
        <end position="585"/>
    </location>
</feature>
<feature type="repeat" description="WD" evidence="11">
    <location>
        <begin position="351"/>
        <end position="381"/>
    </location>
</feature>
<dbReference type="PANTHER" id="PTHR44111:SF1">
    <property type="entry name" value="ELONGATOR COMPLEX PROTEIN 2"/>
    <property type="match status" value="1"/>
</dbReference>
<keyword evidence="13" id="KW-1185">Reference proteome</keyword>
<dbReference type="InterPro" id="IPR037289">
    <property type="entry name" value="Elp2"/>
</dbReference>
<evidence type="ECO:0000256" key="4">
    <source>
        <dbReference type="ARBA" id="ARBA00005881"/>
    </source>
</evidence>
<evidence type="ECO:0000313" key="12">
    <source>
        <dbReference type="EMBL" id="KZT72646.1"/>
    </source>
</evidence>
<evidence type="ECO:0000256" key="2">
    <source>
        <dbReference type="ARBA" id="ARBA00004496"/>
    </source>
</evidence>
<comment type="subcellular location">
    <subcellularLocation>
        <location evidence="2">Cytoplasm</location>
    </subcellularLocation>
    <subcellularLocation>
        <location evidence="1">Nucleus</location>
    </subcellularLocation>
</comment>
<keyword evidence="10" id="KW-0539">Nucleus</keyword>
<keyword evidence="9" id="KW-0677">Repeat</keyword>
<dbReference type="InterPro" id="IPR020472">
    <property type="entry name" value="WD40_PAC1"/>
</dbReference>
<dbReference type="GO" id="GO:0005634">
    <property type="term" value="C:nucleus"/>
    <property type="evidence" value="ECO:0007669"/>
    <property type="project" value="UniProtKB-SubCell"/>
</dbReference>
<dbReference type="UniPathway" id="UPA00988"/>
<feature type="repeat" description="WD" evidence="11">
    <location>
        <begin position="159"/>
        <end position="198"/>
    </location>
</feature>
<keyword evidence="7 11" id="KW-0853">WD repeat</keyword>
<evidence type="ECO:0000256" key="5">
    <source>
        <dbReference type="ARBA" id="ARBA00020267"/>
    </source>
</evidence>
<evidence type="ECO:0000256" key="11">
    <source>
        <dbReference type="PROSITE-ProRule" id="PRU00221"/>
    </source>
</evidence>
<sequence length="740" mass="80217">MEVTVEYVAASTNRYSYAADVSTSSLVAFGSAKSIALWNAEWKSTYAVQAHEKSISALAVYETLLVTGASDSTVKILTIERSELEEGTNQEVTLAEKQVINLRGRYPLSLAIAPLPGTPGRAIQLIVPRLATILAIGGTDRSVQIWTRSEAQFVNSAVLSGHEDWVKALAFRSPEVESDPLILASGSQDATIRLWNVEAVISKSTEGPIKEEGGDSDELLDAFEASLGDLGEGEEGGRQISLKRHVLNVKIGENSTRQFSITFDALLIGHEAGVTSLSWRPPTQSTSIPTLLSTSTDSSLILWSPSTIITSAVDGASSIWINRQRFGDVGGQRLGGFVGGLWTRGGMEAAIGGHNAPVRGLSWSPGGEYLLSTSLDQTTRIHAGIPTSSEDQTLSVSWHEVGRPQVHGYDLVGVASLDALRFVSIADEKVARVFEAPREFIQVLGNLGIADLAGGSLKRPRAATVPPLQLSNKAVTEGRRLSSFPRRAPFEGELAAITLWPEVEKIFGHGYESVSLAVSSSKELFASACKATTPDHAVVRIYDTEKWQPFGQPLAGHTLTVTRIAFSPDDRYVLTVSRDRAWRLFVRNGDNGYSPLAADRSHARIIWDCAWAPEGNIFATASRDKTVRIWRQQDPNMQAKWAAVATLKMTEAATAVTFAPSDVAHRRMLFVGLETGDIVMYSSRANDPTQWQQDLIIDSRLAHVDHIHQLACRPSNNSSTIQLASGSEDNTLKILSVRIA</sequence>
<dbReference type="PROSITE" id="PS50294">
    <property type="entry name" value="WD_REPEATS_REGION"/>
    <property type="match status" value="2"/>
</dbReference>
<dbReference type="GO" id="GO:0033588">
    <property type="term" value="C:elongator holoenzyme complex"/>
    <property type="evidence" value="ECO:0007669"/>
    <property type="project" value="InterPro"/>
</dbReference>
<dbReference type="Proteomes" id="UP000076727">
    <property type="component" value="Unassembled WGS sequence"/>
</dbReference>
<dbReference type="InterPro" id="IPR011044">
    <property type="entry name" value="Quino_amine_DH_bsu"/>
</dbReference>
<evidence type="ECO:0000256" key="9">
    <source>
        <dbReference type="ARBA" id="ARBA00022737"/>
    </source>
</evidence>
<dbReference type="AlphaFoldDB" id="A0A165SXW1"/>
<evidence type="ECO:0000256" key="6">
    <source>
        <dbReference type="ARBA" id="ARBA00022490"/>
    </source>
</evidence>
<dbReference type="InterPro" id="IPR019775">
    <property type="entry name" value="WD40_repeat_CS"/>
</dbReference>
<comment type="similarity">
    <text evidence="4">Belongs to the WD repeat ELP2 family.</text>
</comment>
<dbReference type="SUPFAM" id="SSF50978">
    <property type="entry name" value="WD40 repeat-like"/>
    <property type="match status" value="1"/>
</dbReference>
<dbReference type="Pfam" id="PF00400">
    <property type="entry name" value="WD40"/>
    <property type="match status" value="5"/>
</dbReference>
<dbReference type="GO" id="GO:0002098">
    <property type="term" value="P:tRNA wobble uridine modification"/>
    <property type="evidence" value="ECO:0007669"/>
    <property type="project" value="InterPro"/>
</dbReference>
<keyword evidence="6" id="KW-0963">Cytoplasm</keyword>
<dbReference type="InterPro" id="IPR036322">
    <property type="entry name" value="WD40_repeat_dom_sf"/>
</dbReference>
<organism evidence="12 13">
    <name type="scientific">Daedalea quercina L-15889</name>
    <dbReference type="NCBI Taxonomy" id="1314783"/>
    <lineage>
        <taxon>Eukaryota</taxon>
        <taxon>Fungi</taxon>
        <taxon>Dikarya</taxon>
        <taxon>Basidiomycota</taxon>
        <taxon>Agaricomycotina</taxon>
        <taxon>Agaricomycetes</taxon>
        <taxon>Polyporales</taxon>
        <taxon>Fomitopsis</taxon>
    </lineage>
</organism>
<accession>A0A165SXW1</accession>
<dbReference type="EMBL" id="KV429040">
    <property type="protein sequence ID" value="KZT72646.1"/>
    <property type="molecule type" value="Genomic_DNA"/>
</dbReference>
<dbReference type="InterPro" id="IPR015943">
    <property type="entry name" value="WD40/YVTN_repeat-like_dom_sf"/>
</dbReference>
<dbReference type="SUPFAM" id="SSF50969">
    <property type="entry name" value="YVTN repeat-like/Quinoprotein amine dehydrogenase"/>
    <property type="match status" value="1"/>
</dbReference>
<dbReference type="PANTHER" id="PTHR44111">
    <property type="entry name" value="ELONGATOR COMPLEX PROTEIN 2"/>
    <property type="match status" value="1"/>
</dbReference>
<dbReference type="Gene3D" id="2.130.10.10">
    <property type="entry name" value="YVTN repeat-like/Quinoprotein amine dehydrogenase"/>
    <property type="match status" value="4"/>
</dbReference>
<reference evidence="12 13" key="1">
    <citation type="journal article" date="2016" name="Mol. Biol. Evol.">
        <title>Comparative Genomics of Early-Diverging Mushroom-Forming Fungi Provides Insights into the Origins of Lignocellulose Decay Capabilities.</title>
        <authorList>
            <person name="Nagy L.G."/>
            <person name="Riley R."/>
            <person name="Tritt A."/>
            <person name="Adam C."/>
            <person name="Daum C."/>
            <person name="Floudas D."/>
            <person name="Sun H."/>
            <person name="Yadav J.S."/>
            <person name="Pangilinan J."/>
            <person name="Larsson K.H."/>
            <person name="Matsuura K."/>
            <person name="Barry K."/>
            <person name="Labutti K."/>
            <person name="Kuo R."/>
            <person name="Ohm R.A."/>
            <person name="Bhattacharya S.S."/>
            <person name="Shirouzu T."/>
            <person name="Yoshinaga Y."/>
            <person name="Martin F.M."/>
            <person name="Grigoriev I.V."/>
            <person name="Hibbett D.S."/>
        </authorList>
    </citation>
    <scope>NUCLEOTIDE SEQUENCE [LARGE SCALE GENOMIC DNA]</scope>
    <source>
        <strain evidence="12 13">L-15889</strain>
    </source>
</reference>
<dbReference type="OrthoDB" id="27911at2759"/>
<name>A0A165SXW1_9APHY</name>
<dbReference type="PROSITE" id="PS50082">
    <property type="entry name" value="WD_REPEATS_2"/>
    <property type="match status" value="5"/>
</dbReference>
<dbReference type="SMART" id="SM00320">
    <property type="entry name" value="WD40"/>
    <property type="match status" value="10"/>
</dbReference>
<dbReference type="STRING" id="1314783.A0A165SXW1"/>
<feature type="repeat" description="WD" evidence="11">
    <location>
        <begin position="599"/>
        <end position="630"/>
    </location>
</feature>
<comment type="pathway">
    <text evidence="3">tRNA modification; 5-methoxycarbonylmethyl-2-thiouridine-tRNA biosynthesis.</text>
</comment>
<evidence type="ECO:0000256" key="7">
    <source>
        <dbReference type="ARBA" id="ARBA00022574"/>
    </source>
</evidence>
<evidence type="ECO:0000256" key="3">
    <source>
        <dbReference type="ARBA" id="ARBA00005043"/>
    </source>
</evidence>
<dbReference type="GO" id="GO:0005737">
    <property type="term" value="C:cytoplasm"/>
    <property type="evidence" value="ECO:0007669"/>
    <property type="project" value="UniProtKB-SubCell"/>
</dbReference>
<evidence type="ECO:0000313" key="13">
    <source>
        <dbReference type="Proteomes" id="UP000076727"/>
    </source>
</evidence>
<proteinExistence type="inferred from homology"/>
<evidence type="ECO:0000256" key="1">
    <source>
        <dbReference type="ARBA" id="ARBA00004123"/>
    </source>
</evidence>
<gene>
    <name evidence="12" type="ORF">DAEQUDRAFT_663814</name>
</gene>
<protein>
    <recommendedName>
        <fullName evidence="5">Elongator complex protein 2</fullName>
    </recommendedName>
</protein>
<dbReference type="PROSITE" id="PS00678">
    <property type="entry name" value="WD_REPEATS_1"/>
    <property type="match status" value="1"/>
</dbReference>
<feature type="repeat" description="WD" evidence="11">
    <location>
        <begin position="267"/>
        <end position="304"/>
    </location>
</feature>